<accession>A0AAD1UQX4</accession>
<dbReference type="Proteomes" id="UP001295684">
    <property type="component" value="Unassembled WGS sequence"/>
</dbReference>
<feature type="compositionally biased region" description="Basic and acidic residues" evidence="1">
    <location>
        <begin position="100"/>
        <end position="111"/>
    </location>
</feature>
<reference evidence="2" key="1">
    <citation type="submission" date="2023-07" db="EMBL/GenBank/DDBJ databases">
        <authorList>
            <consortium name="AG Swart"/>
            <person name="Singh M."/>
            <person name="Singh A."/>
            <person name="Seah K."/>
            <person name="Emmerich C."/>
        </authorList>
    </citation>
    <scope>NUCLEOTIDE SEQUENCE</scope>
    <source>
        <strain evidence="2">DP1</strain>
    </source>
</reference>
<dbReference type="EMBL" id="CAMPGE010013370">
    <property type="protein sequence ID" value="CAI2372108.1"/>
    <property type="molecule type" value="Genomic_DNA"/>
</dbReference>
<protein>
    <submittedName>
        <fullName evidence="2">Uncharacterized protein</fullName>
    </submittedName>
</protein>
<comment type="caution">
    <text evidence="2">The sequence shown here is derived from an EMBL/GenBank/DDBJ whole genome shotgun (WGS) entry which is preliminary data.</text>
</comment>
<evidence type="ECO:0000313" key="2">
    <source>
        <dbReference type="EMBL" id="CAI2372108.1"/>
    </source>
</evidence>
<proteinExistence type="predicted"/>
<organism evidence="2 3">
    <name type="scientific">Euplotes crassus</name>
    <dbReference type="NCBI Taxonomy" id="5936"/>
    <lineage>
        <taxon>Eukaryota</taxon>
        <taxon>Sar</taxon>
        <taxon>Alveolata</taxon>
        <taxon>Ciliophora</taxon>
        <taxon>Intramacronucleata</taxon>
        <taxon>Spirotrichea</taxon>
        <taxon>Hypotrichia</taxon>
        <taxon>Euplotida</taxon>
        <taxon>Euplotidae</taxon>
        <taxon>Moneuplotes</taxon>
    </lineage>
</organism>
<gene>
    <name evidence="2" type="ORF">ECRASSUSDP1_LOCUS13436</name>
</gene>
<keyword evidence="3" id="KW-1185">Reference proteome</keyword>
<evidence type="ECO:0000313" key="3">
    <source>
        <dbReference type="Proteomes" id="UP001295684"/>
    </source>
</evidence>
<sequence>MNKEDALSHIDIAYQKINNQNNGYGFDSRKNKVDLELKSCPKSRGLYQSSSQIYLHTPKNYSDFTTPKKAFSRKEIHFSRGSSTKMISVASPGTTNPSTESKHLNKTRDKPDHYKKSIETLSSRLFTREFNGKSSDYKQPIISNGLGFYSKSSSSPSLIKENTVRRRNYHQKPFTRTGSYARSGSIAGSYMPVFTNQVNQYYRRY</sequence>
<feature type="region of interest" description="Disordered" evidence="1">
    <location>
        <begin position="86"/>
        <end position="111"/>
    </location>
</feature>
<feature type="compositionally biased region" description="Polar residues" evidence="1">
    <location>
        <begin position="86"/>
        <end position="99"/>
    </location>
</feature>
<name>A0AAD1UQX4_EUPCR</name>
<evidence type="ECO:0000256" key="1">
    <source>
        <dbReference type="SAM" id="MobiDB-lite"/>
    </source>
</evidence>
<dbReference type="AlphaFoldDB" id="A0AAD1UQX4"/>